<dbReference type="AlphaFoldDB" id="A0A8T0X1D5"/>
<evidence type="ECO:0000313" key="3">
    <source>
        <dbReference type="Proteomes" id="UP000823388"/>
    </source>
</evidence>
<evidence type="ECO:0000313" key="2">
    <source>
        <dbReference type="EMBL" id="KAG2653920.1"/>
    </source>
</evidence>
<feature type="region of interest" description="Disordered" evidence="1">
    <location>
        <begin position="1"/>
        <end position="49"/>
    </location>
</feature>
<proteinExistence type="predicted"/>
<organism evidence="2 3">
    <name type="scientific">Panicum virgatum</name>
    <name type="common">Blackwell switchgrass</name>
    <dbReference type="NCBI Taxonomy" id="38727"/>
    <lineage>
        <taxon>Eukaryota</taxon>
        <taxon>Viridiplantae</taxon>
        <taxon>Streptophyta</taxon>
        <taxon>Embryophyta</taxon>
        <taxon>Tracheophyta</taxon>
        <taxon>Spermatophyta</taxon>
        <taxon>Magnoliopsida</taxon>
        <taxon>Liliopsida</taxon>
        <taxon>Poales</taxon>
        <taxon>Poaceae</taxon>
        <taxon>PACMAD clade</taxon>
        <taxon>Panicoideae</taxon>
        <taxon>Panicodae</taxon>
        <taxon>Paniceae</taxon>
        <taxon>Panicinae</taxon>
        <taxon>Panicum</taxon>
        <taxon>Panicum sect. Hiantes</taxon>
    </lineage>
</organism>
<name>A0A8T0X1D5_PANVG</name>
<sequence>MSSQPGVQSGEPQVLPLPVRGAPSPSATDIDLESGISRNARKPNTRGRRPVLLPAGLAVLIASVPLRRVRSKDDFISRVKEATRGACHTSSAEYHKVRGN</sequence>
<feature type="compositionally biased region" description="Basic residues" evidence="1">
    <location>
        <begin position="39"/>
        <end position="49"/>
    </location>
</feature>
<accession>A0A8T0X1D5</accession>
<dbReference type="EMBL" id="CM029038">
    <property type="protein sequence ID" value="KAG2653920.1"/>
    <property type="molecule type" value="Genomic_DNA"/>
</dbReference>
<reference evidence="2" key="1">
    <citation type="submission" date="2020-05" db="EMBL/GenBank/DDBJ databases">
        <title>WGS assembly of Panicum virgatum.</title>
        <authorList>
            <person name="Lovell J.T."/>
            <person name="Jenkins J."/>
            <person name="Shu S."/>
            <person name="Juenger T.E."/>
            <person name="Schmutz J."/>
        </authorList>
    </citation>
    <scope>NUCLEOTIDE SEQUENCE</scope>
    <source>
        <strain evidence="2">AP13</strain>
    </source>
</reference>
<comment type="caution">
    <text evidence="2">The sequence shown here is derived from an EMBL/GenBank/DDBJ whole genome shotgun (WGS) entry which is preliminary data.</text>
</comment>
<evidence type="ECO:0000256" key="1">
    <source>
        <dbReference type="SAM" id="MobiDB-lite"/>
    </source>
</evidence>
<protein>
    <submittedName>
        <fullName evidence="2">Uncharacterized protein</fullName>
    </submittedName>
</protein>
<gene>
    <name evidence="2" type="ORF">PVAP13_1NG412638</name>
</gene>
<feature type="compositionally biased region" description="Polar residues" evidence="1">
    <location>
        <begin position="1"/>
        <end position="11"/>
    </location>
</feature>
<dbReference type="Proteomes" id="UP000823388">
    <property type="component" value="Chromosome 1N"/>
</dbReference>
<keyword evidence="3" id="KW-1185">Reference proteome</keyword>